<evidence type="ECO:0000313" key="2">
    <source>
        <dbReference type="EMBL" id="MFD1670656.1"/>
    </source>
</evidence>
<feature type="transmembrane region" description="Helical" evidence="1">
    <location>
        <begin position="242"/>
        <end position="266"/>
    </location>
</feature>
<feature type="transmembrane region" description="Helical" evidence="1">
    <location>
        <begin position="339"/>
        <end position="355"/>
    </location>
</feature>
<keyword evidence="1" id="KW-0812">Transmembrane</keyword>
<keyword evidence="1" id="KW-1133">Transmembrane helix</keyword>
<gene>
    <name evidence="2" type="primary">cytX</name>
    <name evidence="2" type="ORF">ACFQ5M_00955</name>
</gene>
<name>A0ABW4J4U9_9LACO</name>
<feature type="transmembrane region" description="Helical" evidence="1">
    <location>
        <begin position="175"/>
        <end position="196"/>
    </location>
</feature>
<organism evidence="2 3">
    <name type="scientific">Agrilactobacillus yilanensis</name>
    <dbReference type="NCBI Taxonomy" id="2485997"/>
    <lineage>
        <taxon>Bacteria</taxon>
        <taxon>Bacillati</taxon>
        <taxon>Bacillota</taxon>
        <taxon>Bacilli</taxon>
        <taxon>Lactobacillales</taxon>
        <taxon>Lactobacillaceae</taxon>
        <taxon>Agrilactobacillus</taxon>
    </lineage>
</organism>
<feature type="transmembrane region" description="Helical" evidence="1">
    <location>
        <begin position="208"/>
        <end position="236"/>
    </location>
</feature>
<dbReference type="Proteomes" id="UP001597267">
    <property type="component" value="Unassembled WGS sequence"/>
</dbReference>
<dbReference type="EMBL" id="JBHTOP010000002">
    <property type="protein sequence ID" value="MFD1670656.1"/>
    <property type="molecule type" value="Genomic_DNA"/>
</dbReference>
<dbReference type="Gene3D" id="1.10.4160.10">
    <property type="entry name" value="Hydantoin permease"/>
    <property type="match status" value="1"/>
</dbReference>
<sequence length="392" mass="42611">MKKTSQFLLWLGAAISITEIVTGAMIAPLGLGQGLFAIILGHLIGCFLFLLPAGYIAARQQKTAIESTVGTFGNGGVKLFSLLNGLQLIGWTAVMLVNAALAMSGLSQRLFHIKNMPLMAAIVAGLIIIWLLVKPTTFAKLNNTIVLALIVGVILMIVVMFQTKTITGTTPLGKMSFGTAVELNVTMALSWLPLIGDYTAKTKKPFKWAMLSAGGYFIGSLVMFTIGLLSVLVTGYSDFNTWLAQSSLGLIALLIIVFSTVTTTYLDAYSAAINFKNIWPVKHVKYLAILITMIGFVIAIVLAMSVYENFLYFIGSVFTPLYTIVFVTYWSKNTNTPKVVNFALWLLGILGYYQLQKIDFPGGTTLLLALLLGGITLLLQFISKRVMTLSEK</sequence>
<dbReference type="NCBIfam" id="TIGR02358">
    <property type="entry name" value="thia_cytX"/>
    <property type="match status" value="1"/>
</dbReference>
<keyword evidence="3" id="KW-1185">Reference proteome</keyword>
<dbReference type="RefSeq" id="WP_125712456.1">
    <property type="nucleotide sequence ID" value="NZ_JBHTOP010000002.1"/>
</dbReference>
<dbReference type="PANTHER" id="PTHR30569:SF0">
    <property type="entry name" value="CYTOSINE PERMEASE"/>
    <property type="match status" value="1"/>
</dbReference>
<feature type="transmembrane region" description="Helical" evidence="1">
    <location>
        <begin position="35"/>
        <end position="58"/>
    </location>
</feature>
<proteinExistence type="predicted"/>
<keyword evidence="1" id="KW-0472">Membrane</keyword>
<feature type="transmembrane region" description="Helical" evidence="1">
    <location>
        <begin position="361"/>
        <end position="382"/>
    </location>
</feature>
<reference evidence="3" key="1">
    <citation type="journal article" date="2019" name="Int. J. Syst. Evol. Microbiol.">
        <title>The Global Catalogue of Microorganisms (GCM) 10K type strain sequencing project: providing services to taxonomists for standard genome sequencing and annotation.</title>
        <authorList>
            <consortium name="The Broad Institute Genomics Platform"/>
            <consortium name="The Broad Institute Genome Sequencing Center for Infectious Disease"/>
            <person name="Wu L."/>
            <person name="Ma J."/>
        </authorList>
    </citation>
    <scope>NUCLEOTIDE SEQUENCE [LARGE SCALE GENOMIC DNA]</scope>
    <source>
        <strain evidence="3">CCM 8896</strain>
    </source>
</reference>
<feature type="transmembrane region" description="Helical" evidence="1">
    <location>
        <begin position="145"/>
        <end position="163"/>
    </location>
</feature>
<evidence type="ECO:0000256" key="1">
    <source>
        <dbReference type="SAM" id="Phobius"/>
    </source>
</evidence>
<feature type="transmembrane region" description="Helical" evidence="1">
    <location>
        <begin position="7"/>
        <end position="29"/>
    </location>
</feature>
<comment type="caution">
    <text evidence="2">The sequence shown here is derived from an EMBL/GenBank/DDBJ whole genome shotgun (WGS) entry which is preliminary data.</text>
</comment>
<feature type="transmembrane region" description="Helical" evidence="1">
    <location>
        <begin position="310"/>
        <end position="330"/>
    </location>
</feature>
<accession>A0ABW4J4U9</accession>
<feature type="transmembrane region" description="Helical" evidence="1">
    <location>
        <begin position="286"/>
        <end position="304"/>
    </location>
</feature>
<evidence type="ECO:0000313" key="3">
    <source>
        <dbReference type="Proteomes" id="UP001597267"/>
    </source>
</evidence>
<protein>
    <submittedName>
        <fullName evidence="2">Hydroxymethylpyrimidine transporter CytX</fullName>
    </submittedName>
</protein>
<feature type="transmembrane region" description="Helical" evidence="1">
    <location>
        <begin position="115"/>
        <end position="133"/>
    </location>
</feature>
<dbReference type="PANTHER" id="PTHR30569">
    <property type="entry name" value="CYTOSINE TRANSPORTER CODB"/>
    <property type="match status" value="1"/>
</dbReference>
<dbReference type="InterPro" id="IPR030191">
    <property type="entry name" value="CodB"/>
</dbReference>
<feature type="transmembrane region" description="Helical" evidence="1">
    <location>
        <begin position="79"/>
        <end position="103"/>
    </location>
</feature>
<dbReference type="InterPro" id="IPR012732">
    <property type="entry name" value="Thia_CytX"/>
</dbReference>